<proteinExistence type="predicted"/>
<sequence length="203" mass="23029">MDFDSETYGYMPSGRIGHLTSWIGAGDYEQHLVLDEMWRLREVTQESVVLATPIGIYLEYVETVQGSESIRMKRGTRRLLVQTGTGWLFLSRISEDEALSIYWQTVGAELLDRSKFSEAQFLQKLARHRDTDLSFVHARELVSPTAHWGAAMLSMIIPVPPGHRKLAIGAHGLSERLNEKQEQISAELARISQTLSDHVQQLH</sequence>
<reference evidence="1" key="2">
    <citation type="submission" date="2023-01" db="EMBL/GenBank/DDBJ databases">
        <title>Draft genome sequence of Sulfitobacter pacificus strain NBRC 109915.</title>
        <authorList>
            <person name="Sun Q."/>
            <person name="Mori K."/>
        </authorList>
    </citation>
    <scope>NUCLEOTIDE SEQUENCE</scope>
    <source>
        <strain evidence="1">NBRC 109915</strain>
    </source>
</reference>
<keyword evidence="2" id="KW-1185">Reference proteome</keyword>
<comment type="caution">
    <text evidence="1">The sequence shown here is derived from an EMBL/GenBank/DDBJ whole genome shotgun (WGS) entry which is preliminary data.</text>
</comment>
<reference evidence="1" key="1">
    <citation type="journal article" date="2014" name="Int. J. Syst. Evol. Microbiol.">
        <title>Complete genome of a new Firmicutes species belonging to the dominant human colonic microbiota ('Ruminococcus bicirculans') reveals two chromosomes and a selective capacity to utilize plant glucans.</title>
        <authorList>
            <consortium name="NISC Comparative Sequencing Program"/>
            <person name="Wegmann U."/>
            <person name="Louis P."/>
            <person name="Goesmann A."/>
            <person name="Henrissat B."/>
            <person name="Duncan S.H."/>
            <person name="Flint H.J."/>
        </authorList>
    </citation>
    <scope>NUCLEOTIDE SEQUENCE</scope>
    <source>
        <strain evidence="1">NBRC 109915</strain>
    </source>
</reference>
<protein>
    <recommendedName>
        <fullName evidence="3">IclR-ED domain-containing protein</fullName>
    </recommendedName>
</protein>
<organism evidence="1 2">
    <name type="scientific">Sulfitobacter pacificus</name>
    <dbReference type="NCBI Taxonomy" id="1499314"/>
    <lineage>
        <taxon>Bacteria</taxon>
        <taxon>Pseudomonadati</taxon>
        <taxon>Pseudomonadota</taxon>
        <taxon>Alphaproteobacteria</taxon>
        <taxon>Rhodobacterales</taxon>
        <taxon>Roseobacteraceae</taxon>
        <taxon>Sulfitobacter</taxon>
    </lineage>
</organism>
<evidence type="ECO:0000313" key="2">
    <source>
        <dbReference type="Proteomes" id="UP001161388"/>
    </source>
</evidence>
<gene>
    <name evidence="1" type="ORF">GCM10007927_41980</name>
</gene>
<dbReference type="SUPFAM" id="SSF55781">
    <property type="entry name" value="GAF domain-like"/>
    <property type="match status" value="1"/>
</dbReference>
<dbReference type="InterPro" id="IPR029016">
    <property type="entry name" value="GAF-like_dom_sf"/>
</dbReference>
<evidence type="ECO:0008006" key="3">
    <source>
        <dbReference type="Google" id="ProtNLM"/>
    </source>
</evidence>
<accession>A0ABQ5VR22</accession>
<dbReference type="Proteomes" id="UP001161388">
    <property type="component" value="Unassembled WGS sequence"/>
</dbReference>
<dbReference type="EMBL" id="BSNL01000023">
    <property type="protein sequence ID" value="GLQ29394.1"/>
    <property type="molecule type" value="Genomic_DNA"/>
</dbReference>
<dbReference type="Gene3D" id="3.30.450.40">
    <property type="match status" value="1"/>
</dbReference>
<evidence type="ECO:0000313" key="1">
    <source>
        <dbReference type="EMBL" id="GLQ29394.1"/>
    </source>
</evidence>
<name>A0ABQ5VR22_9RHOB</name>